<accession>A0A2I0KQH1</accession>
<evidence type="ECO:0000313" key="2">
    <source>
        <dbReference type="Proteomes" id="UP000233551"/>
    </source>
</evidence>
<reference evidence="1 2" key="1">
    <citation type="submission" date="2017-11" db="EMBL/GenBank/DDBJ databases">
        <title>De-novo sequencing of pomegranate (Punica granatum L.) genome.</title>
        <authorList>
            <person name="Akparov Z."/>
            <person name="Amiraslanov A."/>
            <person name="Hajiyeva S."/>
            <person name="Abbasov M."/>
            <person name="Kaur K."/>
            <person name="Hamwieh A."/>
            <person name="Solovyev V."/>
            <person name="Salamov A."/>
            <person name="Braich B."/>
            <person name="Kosarev P."/>
            <person name="Mahmoud A."/>
            <person name="Hajiyev E."/>
            <person name="Babayeva S."/>
            <person name="Izzatullayeva V."/>
            <person name="Mammadov A."/>
            <person name="Mammadov A."/>
            <person name="Sharifova S."/>
            <person name="Ojaghi J."/>
            <person name="Eynullazada K."/>
            <person name="Bayramov B."/>
            <person name="Abdulazimova A."/>
            <person name="Shahmuradov I."/>
        </authorList>
    </citation>
    <scope>NUCLEOTIDE SEQUENCE [LARGE SCALE GENOMIC DNA]</scope>
    <source>
        <strain evidence="2">cv. AG2017</strain>
        <tissue evidence="1">Leaf</tissue>
    </source>
</reference>
<name>A0A2I0KQH1_PUNGR</name>
<evidence type="ECO:0000313" key="1">
    <source>
        <dbReference type="EMBL" id="PKI70711.1"/>
    </source>
</evidence>
<dbReference type="EMBL" id="PGOL01000434">
    <property type="protein sequence ID" value="PKI70711.1"/>
    <property type="molecule type" value="Genomic_DNA"/>
</dbReference>
<dbReference type="AlphaFoldDB" id="A0A2I0KQH1"/>
<sequence length="147" mass="16344">MYSFPPFLSASRRPPMLSEVRPLEKKSLSIQATNLLLPRLHGITVVFVDVCRLDGKRKKILSTELVSCESNASRPQSDDNHELELARLAADYLSSVFILAGGVKENSEAIEWARVARFQPSDNARAVEDVIARHLQQTLAFAASHNT</sequence>
<comment type="caution">
    <text evidence="1">The sequence shown here is derived from an EMBL/GenBank/DDBJ whole genome shotgun (WGS) entry which is preliminary data.</text>
</comment>
<dbReference type="Proteomes" id="UP000233551">
    <property type="component" value="Unassembled WGS sequence"/>
</dbReference>
<gene>
    <name evidence="1" type="ORF">CRG98_008944</name>
</gene>
<keyword evidence="2" id="KW-1185">Reference proteome</keyword>
<protein>
    <submittedName>
        <fullName evidence="1">Uncharacterized protein</fullName>
    </submittedName>
</protein>
<organism evidence="1 2">
    <name type="scientific">Punica granatum</name>
    <name type="common">Pomegranate</name>
    <dbReference type="NCBI Taxonomy" id="22663"/>
    <lineage>
        <taxon>Eukaryota</taxon>
        <taxon>Viridiplantae</taxon>
        <taxon>Streptophyta</taxon>
        <taxon>Embryophyta</taxon>
        <taxon>Tracheophyta</taxon>
        <taxon>Spermatophyta</taxon>
        <taxon>Magnoliopsida</taxon>
        <taxon>eudicotyledons</taxon>
        <taxon>Gunneridae</taxon>
        <taxon>Pentapetalae</taxon>
        <taxon>rosids</taxon>
        <taxon>malvids</taxon>
        <taxon>Myrtales</taxon>
        <taxon>Lythraceae</taxon>
        <taxon>Punica</taxon>
    </lineage>
</organism>
<proteinExistence type="predicted"/>